<feature type="transmembrane region" description="Helical" evidence="6">
    <location>
        <begin position="54"/>
        <end position="75"/>
    </location>
</feature>
<evidence type="ECO:0000256" key="3">
    <source>
        <dbReference type="ARBA" id="ARBA00022692"/>
    </source>
</evidence>
<dbReference type="PANTHER" id="PTHR30250:SF11">
    <property type="entry name" value="O-ANTIGEN TRANSPORTER-RELATED"/>
    <property type="match status" value="1"/>
</dbReference>
<protein>
    <submittedName>
        <fullName evidence="7">Polysaccharide biosynthesis protein</fullName>
    </submittedName>
</protein>
<proteinExistence type="predicted"/>
<reference evidence="7" key="1">
    <citation type="submission" date="2013-08" db="EMBL/GenBank/DDBJ databases">
        <authorList>
            <person name="Mendez C."/>
            <person name="Richter M."/>
            <person name="Ferrer M."/>
            <person name="Sanchez J."/>
        </authorList>
    </citation>
    <scope>NUCLEOTIDE SEQUENCE</scope>
</reference>
<evidence type="ECO:0000256" key="6">
    <source>
        <dbReference type="SAM" id="Phobius"/>
    </source>
</evidence>
<evidence type="ECO:0000256" key="4">
    <source>
        <dbReference type="ARBA" id="ARBA00022989"/>
    </source>
</evidence>
<feature type="transmembrane region" description="Helical" evidence="6">
    <location>
        <begin position="96"/>
        <end position="116"/>
    </location>
</feature>
<dbReference type="InterPro" id="IPR050833">
    <property type="entry name" value="Poly_Biosynth_Transport"/>
</dbReference>
<dbReference type="EMBL" id="AUZY01011934">
    <property type="protein sequence ID" value="EQD32050.1"/>
    <property type="molecule type" value="Genomic_DNA"/>
</dbReference>
<keyword evidence="4 6" id="KW-1133">Transmembrane helix</keyword>
<feature type="non-terminal residue" evidence="7">
    <location>
        <position position="1"/>
    </location>
</feature>
<dbReference type="Pfam" id="PF13440">
    <property type="entry name" value="Polysacc_synt_3"/>
    <property type="match status" value="1"/>
</dbReference>
<dbReference type="PANTHER" id="PTHR30250">
    <property type="entry name" value="PST FAMILY PREDICTED COLANIC ACID TRANSPORTER"/>
    <property type="match status" value="1"/>
</dbReference>
<dbReference type="GO" id="GO:0005886">
    <property type="term" value="C:plasma membrane"/>
    <property type="evidence" value="ECO:0007669"/>
    <property type="project" value="UniProtKB-SubCell"/>
</dbReference>
<sequence>FLKISLATIKKYTKIALPLSLAAVIGTINGNVDKVIIQFFWGDFATGGFYLAQKIALILSSLGTAITAFFLPILSKLHSEEDVKNLNRQTNEFERLVVIFILPFVVVTFFLSYYIIRIFSGIYTPYSEILAVLSLNAIFMVLMVPSSSALIAKGKAKSVGLLTVASLVMNLVLNLILIPSEIFGFSGLSLGPLGGGVSSLAASFFLYASLRMSLYQT</sequence>
<evidence type="ECO:0000256" key="5">
    <source>
        <dbReference type="ARBA" id="ARBA00023136"/>
    </source>
</evidence>
<keyword evidence="3 6" id="KW-0812">Transmembrane</keyword>
<feature type="transmembrane region" description="Helical" evidence="6">
    <location>
        <begin position="159"/>
        <end position="178"/>
    </location>
</feature>
<dbReference type="AlphaFoldDB" id="T0ZQG3"/>
<evidence type="ECO:0000313" key="7">
    <source>
        <dbReference type="EMBL" id="EQD32050.1"/>
    </source>
</evidence>
<feature type="transmembrane region" description="Helical" evidence="6">
    <location>
        <begin position="128"/>
        <end position="152"/>
    </location>
</feature>
<name>T0ZQG3_9ZZZZ</name>
<evidence type="ECO:0000256" key="1">
    <source>
        <dbReference type="ARBA" id="ARBA00004651"/>
    </source>
</evidence>
<feature type="transmembrane region" description="Helical" evidence="6">
    <location>
        <begin position="190"/>
        <end position="210"/>
    </location>
</feature>
<gene>
    <name evidence="7" type="ORF">B1B_17851</name>
</gene>
<evidence type="ECO:0000256" key="2">
    <source>
        <dbReference type="ARBA" id="ARBA00022475"/>
    </source>
</evidence>
<accession>T0ZQG3</accession>
<comment type="subcellular location">
    <subcellularLocation>
        <location evidence="1">Cell membrane</location>
        <topology evidence="1">Multi-pass membrane protein</topology>
    </subcellularLocation>
</comment>
<reference evidence="7" key="2">
    <citation type="journal article" date="2014" name="ISME J.">
        <title>Microbial stratification in low pH oxic and suboxic macroscopic growths along an acid mine drainage.</title>
        <authorList>
            <person name="Mendez-Garcia C."/>
            <person name="Mesa V."/>
            <person name="Sprenger R.R."/>
            <person name="Richter M."/>
            <person name="Diez M.S."/>
            <person name="Solano J."/>
            <person name="Bargiela R."/>
            <person name="Golyshina O.V."/>
            <person name="Manteca A."/>
            <person name="Ramos J.L."/>
            <person name="Gallego J.R."/>
            <person name="Llorente I."/>
            <person name="Martins Dos Santos V.A."/>
            <person name="Jensen O.N."/>
            <person name="Pelaez A.I."/>
            <person name="Sanchez J."/>
            <person name="Ferrer M."/>
        </authorList>
    </citation>
    <scope>NUCLEOTIDE SEQUENCE</scope>
</reference>
<organism evidence="7">
    <name type="scientific">mine drainage metagenome</name>
    <dbReference type="NCBI Taxonomy" id="410659"/>
    <lineage>
        <taxon>unclassified sequences</taxon>
        <taxon>metagenomes</taxon>
        <taxon>ecological metagenomes</taxon>
    </lineage>
</organism>
<keyword evidence="5 6" id="KW-0472">Membrane</keyword>
<comment type="caution">
    <text evidence="7">The sequence shown here is derived from an EMBL/GenBank/DDBJ whole genome shotgun (WGS) entry which is preliminary data.</text>
</comment>
<feature type="non-terminal residue" evidence="7">
    <location>
        <position position="217"/>
    </location>
</feature>
<keyword evidence="2" id="KW-1003">Cell membrane</keyword>